<proteinExistence type="predicted"/>
<evidence type="ECO:0000256" key="1">
    <source>
        <dbReference type="SAM" id="MobiDB-lite"/>
    </source>
</evidence>
<accession>A0AAV3TAY3</accession>
<organism evidence="2 3">
    <name type="scientific">Natronoarchaeum mannanilyticum</name>
    <dbReference type="NCBI Taxonomy" id="926360"/>
    <lineage>
        <taxon>Archaea</taxon>
        <taxon>Methanobacteriati</taxon>
        <taxon>Methanobacteriota</taxon>
        <taxon>Stenosarchaea group</taxon>
        <taxon>Halobacteria</taxon>
        <taxon>Halobacteriales</taxon>
        <taxon>Natronoarchaeaceae</taxon>
    </lineage>
</organism>
<comment type="caution">
    <text evidence="2">The sequence shown here is derived from an EMBL/GenBank/DDBJ whole genome shotgun (WGS) entry which is preliminary data.</text>
</comment>
<evidence type="ECO:0000313" key="2">
    <source>
        <dbReference type="EMBL" id="GAA0673640.1"/>
    </source>
</evidence>
<name>A0AAV3TAY3_9EURY</name>
<dbReference type="EMBL" id="BAAADV010000003">
    <property type="protein sequence ID" value="GAA0673640.1"/>
    <property type="molecule type" value="Genomic_DNA"/>
</dbReference>
<keyword evidence="3" id="KW-1185">Reference proteome</keyword>
<gene>
    <name evidence="2" type="ORF">GCM10009020_20920</name>
</gene>
<evidence type="ECO:0000313" key="3">
    <source>
        <dbReference type="Proteomes" id="UP001500420"/>
    </source>
</evidence>
<dbReference type="RefSeq" id="WP_343773950.1">
    <property type="nucleotide sequence ID" value="NZ_BAAADV010000003.1"/>
</dbReference>
<dbReference type="Pfam" id="PF24375">
    <property type="entry name" value="DUF7531"/>
    <property type="match status" value="1"/>
</dbReference>
<dbReference type="AlphaFoldDB" id="A0AAV3TAY3"/>
<dbReference type="InterPro" id="IPR055953">
    <property type="entry name" value="DUF7531"/>
</dbReference>
<protein>
    <recommendedName>
        <fullName evidence="4">YkgJ family cysteine cluster protein</fullName>
    </recommendedName>
</protein>
<evidence type="ECO:0008006" key="4">
    <source>
        <dbReference type="Google" id="ProtNLM"/>
    </source>
</evidence>
<sequence length="291" mass="31115">MEVDCEGCAGCCVDWRALTDAPGDHERGGDRQPLDDTYNLTPLRRGEVRTFVDAGLGDALTPRLWRDAGGVEIDGRELAGVGGRPAFFVGLRKIPKPVAPFDVAPRRLPACVFLDPETLQCRIHGDELYPQQCASYPGHNLTLDQETECERVERSFGGDRLLDDEPPEDAEGLLLGPQALGEKLFVHPEPERLAGVVDRVARGEPTAADRAEFVGVAAASSPGATGVDERRYEAARERALEADSWVGETIAEGTDRADAATGEADAAEATAPSLASAAEEDRGAPETPGWD</sequence>
<feature type="compositionally biased region" description="Low complexity" evidence="1">
    <location>
        <begin position="259"/>
        <end position="277"/>
    </location>
</feature>
<reference evidence="2 3" key="1">
    <citation type="journal article" date="2019" name="Int. J. Syst. Evol. Microbiol.">
        <title>The Global Catalogue of Microorganisms (GCM) 10K type strain sequencing project: providing services to taxonomists for standard genome sequencing and annotation.</title>
        <authorList>
            <consortium name="The Broad Institute Genomics Platform"/>
            <consortium name="The Broad Institute Genome Sequencing Center for Infectious Disease"/>
            <person name="Wu L."/>
            <person name="Ma J."/>
        </authorList>
    </citation>
    <scope>NUCLEOTIDE SEQUENCE [LARGE SCALE GENOMIC DNA]</scope>
    <source>
        <strain evidence="2 3">JCM 16328</strain>
    </source>
</reference>
<feature type="region of interest" description="Disordered" evidence="1">
    <location>
        <begin position="247"/>
        <end position="291"/>
    </location>
</feature>
<dbReference type="Proteomes" id="UP001500420">
    <property type="component" value="Unassembled WGS sequence"/>
</dbReference>